<sequence>MTKQIELVQSGSRQQVESSANNRIEEYEADGYDLVDQEISLDGNGVTILLVFASGE</sequence>
<evidence type="ECO:0000313" key="2">
    <source>
        <dbReference type="EMBL" id="MFC4823944.1"/>
    </source>
</evidence>
<accession>A0ABD5PZP1</accession>
<keyword evidence="3" id="KW-1185">Reference proteome</keyword>
<name>A0ABD5PZP1_9EURY</name>
<dbReference type="AlphaFoldDB" id="A0ABD5PZP1"/>
<dbReference type="RefSeq" id="WP_254270160.1">
    <property type="nucleotide sequence ID" value="NZ_CP100401.1"/>
</dbReference>
<organism evidence="2 3">
    <name type="scientific">Halorussus aquaticus</name>
    <dbReference type="NCBI Taxonomy" id="2953748"/>
    <lineage>
        <taxon>Archaea</taxon>
        <taxon>Methanobacteriati</taxon>
        <taxon>Methanobacteriota</taxon>
        <taxon>Stenosarchaea group</taxon>
        <taxon>Halobacteria</taxon>
        <taxon>Halobacteriales</taxon>
        <taxon>Haladaptataceae</taxon>
        <taxon>Halorussus</taxon>
    </lineage>
</organism>
<feature type="region of interest" description="Disordered" evidence="1">
    <location>
        <begin position="1"/>
        <end position="21"/>
    </location>
</feature>
<comment type="caution">
    <text evidence="2">The sequence shown here is derived from an EMBL/GenBank/DDBJ whole genome shotgun (WGS) entry which is preliminary data.</text>
</comment>
<evidence type="ECO:0000256" key="1">
    <source>
        <dbReference type="SAM" id="MobiDB-lite"/>
    </source>
</evidence>
<reference evidence="2 3" key="1">
    <citation type="journal article" date="2019" name="Int. J. Syst. Evol. Microbiol.">
        <title>The Global Catalogue of Microorganisms (GCM) 10K type strain sequencing project: providing services to taxonomists for standard genome sequencing and annotation.</title>
        <authorList>
            <consortium name="The Broad Institute Genomics Platform"/>
            <consortium name="The Broad Institute Genome Sequencing Center for Infectious Disease"/>
            <person name="Wu L."/>
            <person name="Ma J."/>
        </authorList>
    </citation>
    <scope>NUCLEOTIDE SEQUENCE [LARGE SCALE GENOMIC DNA]</scope>
    <source>
        <strain evidence="2 3">XZYJ18</strain>
    </source>
</reference>
<proteinExistence type="predicted"/>
<gene>
    <name evidence="2" type="ORF">ACFO9K_06690</name>
</gene>
<dbReference type="GeneID" id="73047203"/>
<dbReference type="Proteomes" id="UP001595945">
    <property type="component" value="Unassembled WGS sequence"/>
</dbReference>
<evidence type="ECO:0000313" key="3">
    <source>
        <dbReference type="Proteomes" id="UP001595945"/>
    </source>
</evidence>
<protein>
    <submittedName>
        <fullName evidence="2">Uncharacterized protein</fullName>
    </submittedName>
</protein>
<dbReference type="EMBL" id="JBHSHT010000001">
    <property type="protein sequence ID" value="MFC4823944.1"/>
    <property type="molecule type" value="Genomic_DNA"/>
</dbReference>